<comment type="subcellular location">
    <subcellularLocation>
        <location evidence="1">Endomembrane system</location>
        <topology evidence="1">Multi-pass membrane protein</topology>
    </subcellularLocation>
</comment>
<evidence type="ECO:0000256" key="1">
    <source>
        <dbReference type="ARBA" id="ARBA00004127"/>
    </source>
</evidence>
<keyword evidence="2" id="KW-0813">Transport</keyword>
<dbReference type="AlphaFoldDB" id="A0AAV8XUC1"/>
<feature type="transmembrane region" description="Helical" evidence="10">
    <location>
        <begin position="33"/>
        <end position="51"/>
    </location>
</feature>
<dbReference type="GO" id="GO:0015385">
    <property type="term" value="F:sodium:proton antiporter activity"/>
    <property type="evidence" value="ECO:0007669"/>
    <property type="project" value="InterPro"/>
</dbReference>
<feature type="domain" description="Cation/H+ exchanger transmembrane" evidence="11">
    <location>
        <begin position="24"/>
        <end position="192"/>
    </location>
</feature>
<keyword evidence="7" id="KW-0406">Ion transport</keyword>
<gene>
    <name evidence="12" type="ORF">NQ318_006170</name>
</gene>
<evidence type="ECO:0000313" key="12">
    <source>
        <dbReference type="EMBL" id="KAJ8941484.1"/>
    </source>
</evidence>
<dbReference type="GO" id="GO:0015386">
    <property type="term" value="F:potassium:proton antiporter activity"/>
    <property type="evidence" value="ECO:0007669"/>
    <property type="project" value="TreeGrafter"/>
</dbReference>
<protein>
    <recommendedName>
        <fullName evidence="11">Cation/H+ exchanger transmembrane domain-containing protein</fullName>
    </recommendedName>
</protein>
<evidence type="ECO:0000256" key="8">
    <source>
        <dbReference type="ARBA" id="ARBA00023136"/>
    </source>
</evidence>
<dbReference type="Pfam" id="PF00999">
    <property type="entry name" value="Na_H_Exchanger"/>
    <property type="match status" value="1"/>
</dbReference>
<evidence type="ECO:0000256" key="6">
    <source>
        <dbReference type="ARBA" id="ARBA00023053"/>
    </source>
</evidence>
<dbReference type="InterPro" id="IPR018422">
    <property type="entry name" value="Cation/H_exchanger_CPA1"/>
</dbReference>
<dbReference type="Gene3D" id="6.10.140.1330">
    <property type="match status" value="1"/>
</dbReference>
<comment type="caution">
    <text evidence="12">The sequence shown here is derived from an EMBL/GenBank/DDBJ whole genome shotgun (WGS) entry which is preliminary data.</text>
</comment>
<dbReference type="InterPro" id="IPR006153">
    <property type="entry name" value="Cation/H_exchanger_TM"/>
</dbReference>
<evidence type="ECO:0000256" key="4">
    <source>
        <dbReference type="ARBA" id="ARBA00022692"/>
    </source>
</evidence>
<feature type="transmembrane region" description="Helical" evidence="10">
    <location>
        <begin position="174"/>
        <end position="195"/>
    </location>
</feature>
<evidence type="ECO:0000256" key="9">
    <source>
        <dbReference type="ARBA" id="ARBA00023201"/>
    </source>
</evidence>
<evidence type="ECO:0000259" key="11">
    <source>
        <dbReference type="Pfam" id="PF00999"/>
    </source>
</evidence>
<dbReference type="EMBL" id="JAPWTK010000368">
    <property type="protein sequence ID" value="KAJ8941484.1"/>
    <property type="molecule type" value="Genomic_DNA"/>
</dbReference>
<accession>A0AAV8XUC1</accession>
<keyword evidence="6" id="KW-0915">Sodium</keyword>
<dbReference type="Proteomes" id="UP001162162">
    <property type="component" value="Unassembled WGS sequence"/>
</dbReference>
<evidence type="ECO:0000256" key="2">
    <source>
        <dbReference type="ARBA" id="ARBA00022448"/>
    </source>
</evidence>
<name>A0AAV8XUC1_9CUCU</name>
<feature type="transmembrane region" description="Helical" evidence="10">
    <location>
        <begin position="237"/>
        <end position="264"/>
    </location>
</feature>
<dbReference type="GO" id="GO:0016020">
    <property type="term" value="C:membrane"/>
    <property type="evidence" value="ECO:0007669"/>
    <property type="project" value="InterPro"/>
</dbReference>
<keyword evidence="3" id="KW-0050">Antiport</keyword>
<organism evidence="12 13">
    <name type="scientific">Aromia moschata</name>
    <dbReference type="NCBI Taxonomy" id="1265417"/>
    <lineage>
        <taxon>Eukaryota</taxon>
        <taxon>Metazoa</taxon>
        <taxon>Ecdysozoa</taxon>
        <taxon>Arthropoda</taxon>
        <taxon>Hexapoda</taxon>
        <taxon>Insecta</taxon>
        <taxon>Pterygota</taxon>
        <taxon>Neoptera</taxon>
        <taxon>Endopterygota</taxon>
        <taxon>Coleoptera</taxon>
        <taxon>Polyphaga</taxon>
        <taxon>Cucujiformia</taxon>
        <taxon>Chrysomeloidea</taxon>
        <taxon>Cerambycidae</taxon>
        <taxon>Cerambycinae</taxon>
        <taxon>Callichromatini</taxon>
        <taxon>Aromia</taxon>
    </lineage>
</organism>
<evidence type="ECO:0000256" key="5">
    <source>
        <dbReference type="ARBA" id="ARBA00022989"/>
    </source>
</evidence>
<evidence type="ECO:0000256" key="7">
    <source>
        <dbReference type="ARBA" id="ARBA00023065"/>
    </source>
</evidence>
<feature type="transmembrane region" description="Helical" evidence="10">
    <location>
        <begin position="207"/>
        <end position="225"/>
    </location>
</feature>
<dbReference type="PANTHER" id="PTHR10110:SF191">
    <property type="entry name" value="SODIUM_HYDROGEN EXCHANGER 8"/>
    <property type="match status" value="1"/>
</dbReference>
<evidence type="ECO:0000256" key="10">
    <source>
        <dbReference type="SAM" id="Phobius"/>
    </source>
</evidence>
<dbReference type="PANTHER" id="PTHR10110">
    <property type="entry name" value="SODIUM/HYDROGEN EXCHANGER"/>
    <property type="match status" value="1"/>
</dbReference>
<sequence>MSLAKNCIKNPKNYIGVPGLADVVYKLGFVESFAFGSLISAVDPVATVAIFHALNVDPVLNMLVFGESILNDAIAIVLTNAALESNNPLMSTGEAIVLGIQRFCLMFFASAEKNPSLEFGMMLVFTYAPYVLAEGIHLSGIMAILFCGIVMSHYAHFNLSTVTQITMQQTLRTLAFIAETCVFAYLGLALFTILVNRFREHQITKKMMFIMWFSGLRGAISYALSLHLNFSDETRHVIITTTLIIVLVTTLFFGGSTMPLLKFMQATKNPSRRMKRRKKDREVTLSKTREWGQALDSEHLSETTEGEMEVSFVSDRIKGFVKYDLKYLIPFFTRRFTQQELKDCKSQMTDLTNQWYQAIRISPTSQMKKAETLRALVYPA</sequence>
<dbReference type="GO" id="GO:0051453">
    <property type="term" value="P:regulation of intracellular pH"/>
    <property type="evidence" value="ECO:0007669"/>
    <property type="project" value="TreeGrafter"/>
</dbReference>
<feature type="transmembrane region" description="Helical" evidence="10">
    <location>
        <begin position="130"/>
        <end position="154"/>
    </location>
</feature>
<evidence type="ECO:0000256" key="3">
    <source>
        <dbReference type="ARBA" id="ARBA00022449"/>
    </source>
</evidence>
<dbReference type="GO" id="GO:0012505">
    <property type="term" value="C:endomembrane system"/>
    <property type="evidence" value="ECO:0007669"/>
    <property type="project" value="UniProtKB-SubCell"/>
</dbReference>
<proteinExistence type="predicted"/>
<reference evidence="12" key="1">
    <citation type="journal article" date="2023" name="Insect Mol. Biol.">
        <title>Genome sequencing provides insights into the evolution of gene families encoding plant cell wall-degrading enzymes in longhorned beetles.</title>
        <authorList>
            <person name="Shin N.R."/>
            <person name="Okamura Y."/>
            <person name="Kirsch R."/>
            <person name="Pauchet Y."/>
        </authorList>
    </citation>
    <scope>NUCLEOTIDE SEQUENCE</scope>
    <source>
        <strain evidence="12">AMC_N1</strain>
    </source>
</reference>
<keyword evidence="5 10" id="KW-1133">Transmembrane helix</keyword>
<keyword evidence="9" id="KW-0739">Sodium transport</keyword>
<keyword evidence="13" id="KW-1185">Reference proteome</keyword>
<keyword evidence="8 10" id="KW-0472">Membrane</keyword>
<evidence type="ECO:0000313" key="13">
    <source>
        <dbReference type="Proteomes" id="UP001162162"/>
    </source>
</evidence>
<keyword evidence="4 10" id="KW-0812">Transmembrane</keyword>